<evidence type="ECO:0000259" key="2">
    <source>
        <dbReference type="Pfam" id="PF00487"/>
    </source>
</evidence>
<dbReference type="GO" id="GO:0008610">
    <property type="term" value="P:lipid biosynthetic process"/>
    <property type="evidence" value="ECO:0007669"/>
    <property type="project" value="UniProtKB-ARBA"/>
</dbReference>
<keyword evidence="1" id="KW-0812">Transmembrane</keyword>
<dbReference type="PANTHER" id="PTHR19353">
    <property type="entry name" value="FATTY ACID DESATURASE 2"/>
    <property type="match status" value="1"/>
</dbReference>
<dbReference type="InterPro" id="IPR005804">
    <property type="entry name" value="FA_desaturase_dom"/>
</dbReference>
<comment type="caution">
    <text evidence="3">The sequence shown here is derived from an EMBL/GenBank/DDBJ whole genome shotgun (WGS) entry which is preliminary data.</text>
</comment>
<dbReference type="EMBL" id="LNXY01000003">
    <property type="protein sequence ID" value="KTC92855.1"/>
    <property type="molecule type" value="Genomic_DNA"/>
</dbReference>
<organism evidence="3 4">
    <name type="scientific">Legionella drozanskii LLAP-1</name>
    <dbReference type="NCBI Taxonomy" id="1212489"/>
    <lineage>
        <taxon>Bacteria</taxon>
        <taxon>Pseudomonadati</taxon>
        <taxon>Pseudomonadota</taxon>
        <taxon>Gammaproteobacteria</taxon>
        <taxon>Legionellales</taxon>
        <taxon>Legionellaceae</taxon>
        <taxon>Legionella</taxon>
    </lineage>
</organism>
<feature type="domain" description="Fatty acid desaturase" evidence="2">
    <location>
        <begin position="63"/>
        <end position="313"/>
    </location>
</feature>
<dbReference type="InterPro" id="IPR012171">
    <property type="entry name" value="Fatty_acid_desaturase"/>
</dbReference>
<proteinExistence type="predicted"/>
<feature type="transmembrane region" description="Helical" evidence="1">
    <location>
        <begin position="44"/>
        <end position="70"/>
    </location>
</feature>
<dbReference type="Proteomes" id="UP000054736">
    <property type="component" value="Unassembled WGS sequence"/>
</dbReference>
<dbReference type="RefSeq" id="WP_058494592.1">
    <property type="nucleotide sequence ID" value="NZ_CAAAIU010000003.1"/>
</dbReference>
<dbReference type="AlphaFoldDB" id="A0A0W0TB88"/>
<dbReference type="PATRIC" id="fig|1212489.4.peg.234"/>
<dbReference type="Pfam" id="PF00487">
    <property type="entry name" value="FA_desaturase"/>
    <property type="match status" value="1"/>
</dbReference>
<keyword evidence="1" id="KW-1133">Transmembrane helix</keyword>
<name>A0A0W0TB88_9GAMM</name>
<feature type="transmembrane region" description="Helical" evidence="1">
    <location>
        <begin position="214"/>
        <end position="231"/>
    </location>
</feature>
<dbReference type="GO" id="GO:0016020">
    <property type="term" value="C:membrane"/>
    <property type="evidence" value="ECO:0007669"/>
    <property type="project" value="TreeGrafter"/>
</dbReference>
<keyword evidence="4" id="KW-1185">Reference proteome</keyword>
<sequence length="325" mass="38537">MVYEASQNKSQIIKKQLLDDQKEVIASFEMPSTYRSGLLYLKTYAAIFMAIYLGLHLINPFAIILVMLFIAGRQHSLYILNHDGSHYSLFKNPKFNKQVATILSNLPMFHHPEAWSFIQWRRVHLMHHSYLFTEKDPNYLGRHLAGDTEIAPTAFQLAWSCLLAVPETLKYFFQGKQDYVYPATIKFHKNYLNHLLALIAPFKKDIEMEKERRLKLVFFFISLLGVSYFHWWQPFLLFWIAPMYLFYPIILRFHDLTEHHWDKQSINLDINTQSVQRNYLFQLFLSSLPRGFHREHHLFPRVGIKNLPKLKALFGQYECECSIAD</sequence>
<feature type="transmembrane region" description="Helical" evidence="1">
    <location>
        <begin position="237"/>
        <end position="254"/>
    </location>
</feature>
<accession>A0A0W0TB88</accession>
<reference evidence="3 4" key="1">
    <citation type="submission" date="2015-11" db="EMBL/GenBank/DDBJ databases">
        <title>Genomic analysis of 38 Legionella species identifies large and diverse effector repertoires.</title>
        <authorList>
            <person name="Burstein D."/>
            <person name="Amaro F."/>
            <person name="Zusman T."/>
            <person name="Lifshitz Z."/>
            <person name="Cohen O."/>
            <person name="Gilbert J.A."/>
            <person name="Pupko T."/>
            <person name="Shuman H.A."/>
            <person name="Segal G."/>
        </authorList>
    </citation>
    <scope>NUCLEOTIDE SEQUENCE [LARGE SCALE GENOMIC DNA]</scope>
    <source>
        <strain evidence="3 4">ATCC 700990</strain>
    </source>
</reference>
<dbReference type="PANTHER" id="PTHR19353:SF19">
    <property type="entry name" value="DELTA(5) FATTY ACID DESATURASE C-RELATED"/>
    <property type="match status" value="1"/>
</dbReference>
<gene>
    <name evidence="3" type="ORF">Ldro_0226</name>
</gene>
<dbReference type="STRING" id="1212489.Ldro_0226"/>
<evidence type="ECO:0000313" key="3">
    <source>
        <dbReference type="EMBL" id="KTC92855.1"/>
    </source>
</evidence>
<dbReference type="OrthoDB" id="9800167at2"/>
<evidence type="ECO:0000313" key="4">
    <source>
        <dbReference type="Proteomes" id="UP000054736"/>
    </source>
</evidence>
<dbReference type="GO" id="GO:0016717">
    <property type="term" value="F:oxidoreductase activity, acting on paired donors, with oxidation of a pair of donors resulting in the reduction of molecular oxygen to two molecules of water"/>
    <property type="evidence" value="ECO:0007669"/>
    <property type="project" value="TreeGrafter"/>
</dbReference>
<evidence type="ECO:0000256" key="1">
    <source>
        <dbReference type="SAM" id="Phobius"/>
    </source>
</evidence>
<protein>
    <submittedName>
        <fullName evidence="3">Fatty acid desaturase</fullName>
    </submittedName>
</protein>
<keyword evidence="1" id="KW-0472">Membrane</keyword>